<keyword evidence="16" id="KW-1185">Reference proteome</keyword>
<protein>
    <recommendedName>
        <fullName evidence="3">proton-translocating NAD(P)(+) transhydrogenase</fullName>
        <ecNumber evidence="3">7.1.1.1</ecNumber>
    </recommendedName>
</protein>
<evidence type="ECO:0000256" key="11">
    <source>
        <dbReference type="ARBA" id="ARBA00023136"/>
    </source>
</evidence>
<evidence type="ECO:0000256" key="10">
    <source>
        <dbReference type="ARBA" id="ARBA00023027"/>
    </source>
</evidence>
<accession>A0A8E0TS74</accession>
<evidence type="ECO:0000313" key="15">
    <source>
        <dbReference type="EMBL" id="GAD60010.1"/>
    </source>
</evidence>
<dbReference type="GO" id="GO:0008750">
    <property type="term" value="F:proton-translocating NAD(P)+ transhydrogenase activity"/>
    <property type="evidence" value="ECO:0007669"/>
    <property type="project" value="UniProtKB-EC"/>
</dbReference>
<evidence type="ECO:0000256" key="12">
    <source>
        <dbReference type="ARBA" id="ARBA00048202"/>
    </source>
</evidence>
<evidence type="ECO:0000256" key="4">
    <source>
        <dbReference type="ARBA" id="ARBA00022475"/>
    </source>
</evidence>
<sequence>MEHVDPTVFRLAIFVLAIFVGYYVVWSVTPALHTPLMAVTNAISSVIIVGGLIAAAAVSEASGVNGWIAKGAGVAAVTLASVNIFGGFMVTRRMLAMYRKKEKKA</sequence>
<keyword evidence="10" id="KW-0520">NAD</keyword>
<comment type="catalytic activity">
    <reaction evidence="12">
        <text>NAD(+) + NADPH + H(+)(in) = NADH + NADP(+) + H(+)(out)</text>
        <dbReference type="Rhea" id="RHEA:47992"/>
        <dbReference type="ChEBI" id="CHEBI:15378"/>
        <dbReference type="ChEBI" id="CHEBI:57540"/>
        <dbReference type="ChEBI" id="CHEBI:57783"/>
        <dbReference type="ChEBI" id="CHEBI:57945"/>
        <dbReference type="ChEBI" id="CHEBI:58349"/>
        <dbReference type="EC" id="7.1.1.1"/>
    </reaction>
</comment>
<comment type="function">
    <text evidence="1">The transhydrogenation between NADH and NADP is coupled to respiration and ATP hydrolysis and functions as a proton pump across the membrane.</text>
</comment>
<gene>
    <name evidence="15" type="ORF">MBEBAB_2260</name>
</gene>
<evidence type="ECO:0000256" key="1">
    <source>
        <dbReference type="ARBA" id="ARBA00003943"/>
    </source>
</evidence>
<keyword evidence="11 13" id="KW-0472">Membrane</keyword>
<evidence type="ECO:0000256" key="7">
    <source>
        <dbReference type="ARBA" id="ARBA00022857"/>
    </source>
</evidence>
<feature type="transmembrane region" description="Helical" evidence="13">
    <location>
        <begin position="38"/>
        <end position="59"/>
    </location>
</feature>
<keyword evidence="8" id="KW-1278">Translocase</keyword>
<proteinExistence type="predicted"/>
<evidence type="ECO:0000256" key="6">
    <source>
        <dbReference type="ARBA" id="ARBA00022692"/>
    </source>
</evidence>
<evidence type="ECO:0000313" key="16">
    <source>
        <dbReference type="Proteomes" id="UP000016569"/>
    </source>
</evidence>
<evidence type="ECO:0000256" key="9">
    <source>
        <dbReference type="ARBA" id="ARBA00022989"/>
    </source>
</evidence>
<comment type="subcellular location">
    <subcellularLocation>
        <location evidence="2">Cell inner membrane</location>
        <topology evidence="2">Multi-pass membrane protein</topology>
    </subcellularLocation>
</comment>
<evidence type="ECO:0000256" key="13">
    <source>
        <dbReference type="SAM" id="Phobius"/>
    </source>
</evidence>
<organism evidence="15 16">
    <name type="scientific">Brevundimonas abyssalis TAR-001</name>
    <dbReference type="NCBI Taxonomy" id="1391729"/>
    <lineage>
        <taxon>Bacteria</taxon>
        <taxon>Pseudomonadati</taxon>
        <taxon>Pseudomonadota</taxon>
        <taxon>Alphaproteobacteria</taxon>
        <taxon>Caulobacterales</taxon>
        <taxon>Caulobacteraceae</taxon>
        <taxon>Brevundimonas</taxon>
    </lineage>
</organism>
<dbReference type="EC" id="7.1.1.1" evidence="3"/>
<dbReference type="PANTHER" id="PTHR10160:SF19">
    <property type="entry name" value="PROTON-TRANSLOCATING NAD(P)(+) TRANSHYDROGENASE"/>
    <property type="match status" value="1"/>
</dbReference>
<comment type="caution">
    <text evidence="15">The sequence shown here is derived from an EMBL/GenBank/DDBJ whole genome shotgun (WGS) entry which is preliminary data.</text>
</comment>
<dbReference type="PANTHER" id="PTHR10160">
    <property type="entry name" value="NAD(P) TRANSHYDROGENASE"/>
    <property type="match status" value="1"/>
</dbReference>
<evidence type="ECO:0000256" key="3">
    <source>
        <dbReference type="ARBA" id="ARBA00012943"/>
    </source>
</evidence>
<keyword evidence="9 13" id="KW-1133">Transmembrane helix</keyword>
<dbReference type="InterPro" id="IPR024605">
    <property type="entry name" value="NADP_transhyd_a_C"/>
</dbReference>
<name>A0A8E0TS74_9CAUL</name>
<feature type="domain" description="NAD(P) transhydrogenase alpha subunit C-terminal" evidence="14">
    <location>
        <begin position="11"/>
        <end position="100"/>
    </location>
</feature>
<keyword evidence="7" id="KW-0521">NADP</keyword>
<keyword evidence="5" id="KW-0997">Cell inner membrane</keyword>
<dbReference type="Proteomes" id="UP000016569">
    <property type="component" value="Unassembled WGS sequence"/>
</dbReference>
<evidence type="ECO:0000256" key="5">
    <source>
        <dbReference type="ARBA" id="ARBA00022519"/>
    </source>
</evidence>
<evidence type="ECO:0000256" key="2">
    <source>
        <dbReference type="ARBA" id="ARBA00004429"/>
    </source>
</evidence>
<evidence type="ECO:0000259" key="14">
    <source>
        <dbReference type="Pfam" id="PF12769"/>
    </source>
</evidence>
<evidence type="ECO:0000256" key="8">
    <source>
        <dbReference type="ARBA" id="ARBA00022967"/>
    </source>
</evidence>
<keyword evidence="4" id="KW-1003">Cell membrane</keyword>
<feature type="transmembrane region" description="Helical" evidence="13">
    <location>
        <begin position="71"/>
        <end position="91"/>
    </location>
</feature>
<reference evidence="16" key="1">
    <citation type="journal article" date="2013" name="Genome Announc.">
        <title>Draft Genome Sequence of the Dimorphic Prosthecate Bacterium Brevundimonas abyssalis TAR-001T.</title>
        <authorList>
            <person name="Tsubouchi T."/>
            <person name="Nishi S."/>
            <person name="Usui K."/>
            <person name="Shimane Y."/>
            <person name="Takaki Y."/>
            <person name="Maruyama T."/>
            <person name="Hatada Y."/>
        </authorList>
    </citation>
    <scope>NUCLEOTIDE SEQUENCE [LARGE SCALE GENOMIC DNA]</scope>
    <source>
        <strain evidence="16">TAR-001</strain>
    </source>
</reference>
<dbReference type="Pfam" id="PF12769">
    <property type="entry name" value="PNTB_4TM"/>
    <property type="match status" value="1"/>
</dbReference>
<dbReference type="GO" id="GO:0006740">
    <property type="term" value="P:NADPH regeneration"/>
    <property type="evidence" value="ECO:0007669"/>
    <property type="project" value="TreeGrafter"/>
</dbReference>
<feature type="transmembrane region" description="Helical" evidence="13">
    <location>
        <begin position="6"/>
        <end position="26"/>
    </location>
</feature>
<keyword evidence="6 13" id="KW-0812">Transmembrane</keyword>
<dbReference type="GO" id="GO:0005886">
    <property type="term" value="C:plasma membrane"/>
    <property type="evidence" value="ECO:0007669"/>
    <property type="project" value="UniProtKB-SubCell"/>
</dbReference>
<dbReference type="AlphaFoldDB" id="A0A8E0TS74"/>
<dbReference type="RefSeq" id="WP_021698104.1">
    <property type="nucleotide sequence ID" value="NZ_BATC01000048.1"/>
</dbReference>
<dbReference type="GO" id="GO:0050661">
    <property type="term" value="F:NADP binding"/>
    <property type="evidence" value="ECO:0007669"/>
    <property type="project" value="TreeGrafter"/>
</dbReference>
<dbReference type="OrthoDB" id="9810841at2"/>
<dbReference type="EMBL" id="BATC01000048">
    <property type="protein sequence ID" value="GAD60010.1"/>
    <property type="molecule type" value="Genomic_DNA"/>
</dbReference>